<dbReference type="RefSeq" id="WP_382176195.1">
    <property type="nucleotide sequence ID" value="NZ_JBHRXX010000007.1"/>
</dbReference>
<comment type="caution">
    <text evidence="2">The sequence shown here is derived from an EMBL/GenBank/DDBJ whole genome shotgun (WGS) entry which is preliminary data.</text>
</comment>
<organism evidence="2 3">
    <name type="scientific">Hydrogenophaga luteola</name>
    <dbReference type="NCBI Taxonomy" id="1591122"/>
    <lineage>
        <taxon>Bacteria</taxon>
        <taxon>Pseudomonadati</taxon>
        <taxon>Pseudomonadota</taxon>
        <taxon>Betaproteobacteria</taxon>
        <taxon>Burkholderiales</taxon>
        <taxon>Comamonadaceae</taxon>
        <taxon>Hydrogenophaga</taxon>
    </lineage>
</organism>
<gene>
    <name evidence="2" type="ORF">ACFOPI_16790</name>
</gene>
<evidence type="ECO:0000313" key="3">
    <source>
        <dbReference type="Proteomes" id="UP001595729"/>
    </source>
</evidence>
<reference evidence="3" key="1">
    <citation type="journal article" date="2019" name="Int. J. Syst. Evol. Microbiol.">
        <title>The Global Catalogue of Microorganisms (GCM) 10K type strain sequencing project: providing services to taxonomists for standard genome sequencing and annotation.</title>
        <authorList>
            <consortium name="The Broad Institute Genomics Platform"/>
            <consortium name="The Broad Institute Genome Sequencing Center for Infectious Disease"/>
            <person name="Wu L."/>
            <person name="Ma J."/>
        </authorList>
    </citation>
    <scope>NUCLEOTIDE SEQUENCE [LARGE SCALE GENOMIC DNA]</scope>
    <source>
        <strain evidence="3">KCTC 42501</strain>
    </source>
</reference>
<name>A0ABV7W757_9BURK</name>
<feature type="domain" description="DUF6973" evidence="1">
    <location>
        <begin position="76"/>
        <end position="182"/>
    </location>
</feature>
<evidence type="ECO:0000259" key="1">
    <source>
        <dbReference type="Pfam" id="PF22322"/>
    </source>
</evidence>
<evidence type="ECO:0000313" key="2">
    <source>
        <dbReference type="EMBL" id="MFC3685262.1"/>
    </source>
</evidence>
<sequence>MSESRPSLEALRSQYQVPDDEMIRYRPRVFGAFDVPFTESLAQGMTRTEGALLDRMTWDRGLSGLKTFHDIYIDAFRQCESQFPDNQVPASVPAHRAGEWQGNDGHRDAFRHTYWSARLAQEYGPDWALAFTSAHEGAPGNPANREAMDLYNNSIGIKIGAENPKATPEQLAALVRQAVNEGRTVVMNSAGQLEWSDRVPVGEHGLAPQEKIDPHMKKPEVVPTKSAAAQELSPHARKLLNDSEQQVRQLAERHGLPWDQGMDNTVAAVAHHACANGLTGINQFHVTSGQIRFGQCDGYTIKDGSIDARVAANTPAEMSQQGLLHADQAMNQLQDSRVTEHSPPTIAMRA</sequence>
<accession>A0ABV7W757</accession>
<protein>
    <submittedName>
        <fullName evidence="2">DUF6973 domain-containing protein</fullName>
    </submittedName>
</protein>
<dbReference type="Proteomes" id="UP001595729">
    <property type="component" value="Unassembled WGS sequence"/>
</dbReference>
<proteinExistence type="predicted"/>
<dbReference type="Pfam" id="PF22322">
    <property type="entry name" value="DUF6973"/>
    <property type="match status" value="1"/>
</dbReference>
<dbReference type="EMBL" id="JBHRXX010000007">
    <property type="protein sequence ID" value="MFC3685262.1"/>
    <property type="molecule type" value="Genomic_DNA"/>
</dbReference>
<keyword evidence="3" id="KW-1185">Reference proteome</keyword>
<dbReference type="InterPro" id="IPR054246">
    <property type="entry name" value="DUF6973"/>
</dbReference>